<evidence type="ECO:0000313" key="1">
    <source>
        <dbReference type="EMBL" id="MBX7490707.1"/>
    </source>
</evidence>
<dbReference type="Proteomes" id="UP000700059">
    <property type="component" value="Unassembled WGS sequence"/>
</dbReference>
<dbReference type="EMBL" id="JAIGYQ010000005">
    <property type="protein sequence ID" value="MBX7490707.1"/>
    <property type="molecule type" value="Genomic_DNA"/>
</dbReference>
<name>A0ABS7JMU4_9HELI</name>
<sequence length="274" mass="31872">MVLFAVLSLNSLFAQTQILQNPVDYKVMQLLGVEDYKINQKFIQRLFNNQGYFLDGKGQPDLYKISRTLKQNGLLKLTFKKPMELEIAFVVQNDPKTFVSALYDVLEAMGYYYFLVKQSLLDEKQFKFVLSMNTEYAIDPTLLQEKLSEYGYSVQSIERTSISQWSYHVVLFDFKYPKASALSLNEPHYKASLKGEYWYSINKGEKLDVKSSNNIAWYPKIIFYDEELNVLEIVSSSKLMREIQKTIPKNTKFIKITDTYLPITTKNGLVVVLQ</sequence>
<organism evidence="1 2">
    <name type="scientific">Helicobacter turcicus</name>
    <dbReference type="NCBI Taxonomy" id="2867412"/>
    <lineage>
        <taxon>Bacteria</taxon>
        <taxon>Pseudomonadati</taxon>
        <taxon>Campylobacterota</taxon>
        <taxon>Epsilonproteobacteria</taxon>
        <taxon>Campylobacterales</taxon>
        <taxon>Helicobacteraceae</taxon>
        <taxon>Helicobacter</taxon>
    </lineage>
</organism>
<accession>A0ABS7JMU4</accession>
<keyword evidence="2" id="KW-1185">Reference proteome</keyword>
<evidence type="ECO:0000313" key="2">
    <source>
        <dbReference type="Proteomes" id="UP000700059"/>
    </source>
</evidence>
<evidence type="ECO:0008006" key="3">
    <source>
        <dbReference type="Google" id="ProtNLM"/>
    </source>
</evidence>
<reference evidence="1 2" key="1">
    <citation type="submission" date="2021-08" db="EMBL/GenBank/DDBJ databases">
        <title>Helicobacter spp. isolated from feces of Anatolian Ground Squirrel (Spermophilus xanthoprymnus) in Turkey.</title>
        <authorList>
            <person name="Aydin F."/>
            <person name="Abay S."/>
            <person name="Kayman T."/>
            <person name="Karakaya E."/>
            <person name="Saticioglu I.B."/>
        </authorList>
    </citation>
    <scope>NUCLEOTIDE SEQUENCE [LARGE SCALE GENOMIC DNA]</scope>
    <source>
        <strain evidence="1 2">Faydin-H70</strain>
    </source>
</reference>
<gene>
    <name evidence="1" type="ORF">K4G57_04405</name>
</gene>
<protein>
    <recommendedName>
        <fullName evidence="3">Periplasmic protein</fullName>
    </recommendedName>
</protein>
<comment type="caution">
    <text evidence="1">The sequence shown here is derived from an EMBL/GenBank/DDBJ whole genome shotgun (WGS) entry which is preliminary data.</text>
</comment>
<proteinExistence type="predicted"/>